<organism evidence="1 2">
    <name type="scientific">Coniosporium uncinatum</name>
    <dbReference type="NCBI Taxonomy" id="93489"/>
    <lineage>
        <taxon>Eukaryota</taxon>
        <taxon>Fungi</taxon>
        <taxon>Dikarya</taxon>
        <taxon>Ascomycota</taxon>
        <taxon>Pezizomycotina</taxon>
        <taxon>Dothideomycetes</taxon>
        <taxon>Dothideomycetes incertae sedis</taxon>
        <taxon>Coniosporium</taxon>
    </lineage>
</organism>
<dbReference type="Proteomes" id="UP001186974">
    <property type="component" value="Unassembled WGS sequence"/>
</dbReference>
<sequence>NTLDSSFSLIYELEYDPNIDPRLYQDSRVQDHRSSTDGIPFEGPELPFPPAQGLNSIPAFSEPETNAQQTQTIAVHSSSQSIELPTASHPPSPVDICRQPDSFTGPQLPNPSGASSTDDAASTEDQLPCTECKKKTDTRSWKRHEEFHYPQVE</sequence>
<feature type="non-terminal residue" evidence="1">
    <location>
        <position position="1"/>
    </location>
</feature>
<accession>A0ACC3DA53</accession>
<reference evidence="1" key="1">
    <citation type="submission" date="2024-09" db="EMBL/GenBank/DDBJ databases">
        <title>Black Yeasts Isolated from many extreme environments.</title>
        <authorList>
            <person name="Coleine C."/>
            <person name="Stajich J.E."/>
            <person name="Selbmann L."/>
        </authorList>
    </citation>
    <scope>NUCLEOTIDE SEQUENCE</scope>
    <source>
        <strain evidence="1">CCFEE 5737</strain>
    </source>
</reference>
<protein>
    <submittedName>
        <fullName evidence="1">Uncharacterized protein</fullName>
    </submittedName>
</protein>
<comment type="caution">
    <text evidence="1">The sequence shown here is derived from an EMBL/GenBank/DDBJ whole genome shotgun (WGS) entry which is preliminary data.</text>
</comment>
<gene>
    <name evidence="1" type="ORF">LTS18_008535</name>
</gene>
<keyword evidence="2" id="KW-1185">Reference proteome</keyword>
<proteinExistence type="predicted"/>
<evidence type="ECO:0000313" key="1">
    <source>
        <dbReference type="EMBL" id="KAK3064293.1"/>
    </source>
</evidence>
<dbReference type="EMBL" id="JAWDJW010006557">
    <property type="protein sequence ID" value="KAK3064293.1"/>
    <property type="molecule type" value="Genomic_DNA"/>
</dbReference>
<name>A0ACC3DA53_9PEZI</name>
<evidence type="ECO:0000313" key="2">
    <source>
        <dbReference type="Proteomes" id="UP001186974"/>
    </source>
</evidence>